<feature type="transmembrane region" description="Helical" evidence="6">
    <location>
        <begin position="57"/>
        <end position="76"/>
    </location>
</feature>
<proteinExistence type="inferred from homology"/>
<keyword evidence="4 6" id="KW-1133">Transmembrane helix</keyword>
<evidence type="ECO:0000259" key="7">
    <source>
        <dbReference type="Pfam" id="PF04138"/>
    </source>
</evidence>
<gene>
    <name evidence="8" type="ORF">SAMN04515671_2786</name>
</gene>
<dbReference type="InterPro" id="IPR007267">
    <property type="entry name" value="GtrA_DPMS_TM"/>
</dbReference>
<feature type="transmembrane region" description="Helical" evidence="6">
    <location>
        <begin position="31"/>
        <end position="51"/>
    </location>
</feature>
<evidence type="ECO:0000256" key="3">
    <source>
        <dbReference type="ARBA" id="ARBA00022692"/>
    </source>
</evidence>
<dbReference type="EMBL" id="LT629710">
    <property type="protein sequence ID" value="SDP04705.1"/>
    <property type="molecule type" value="Genomic_DNA"/>
</dbReference>
<dbReference type="Proteomes" id="UP000198741">
    <property type="component" value="Chromosome I"/>
</dbReference>
<keyword evidence="3 6" id="KW-0812">Transmembrane</keyword>
<evidence type="ECO:0000256" key="5">
    <source>
        <dbReference type="ARBA" id="ARBA00023136"/>
    </source>
</evidence>
<feature type="domain" description="GtrA/DPMS transmembrane" evidence="7">
    <location>
        <begin position="33"/>
        <end position="147"/>
    </location>
</feature>
<feature type="transmembrane region" description="Helical" evidence="6">
    <location>
        <begin position="122"/>
        <end position="141"/>
    </location>
</feature>
<evidence type="ECO:0000256" key="6">
    <source>
        <dbReference type="SAM" id="Phobius"/>
    </source>
</evidence>
<evidence type="ECO:0000256" key="2">
    <source>
        <dbReference type="ARBA" id="ARBA00009399"/>
    </source>
</evidence>
<dbReference type="STRING" id="1090615.SAMN04515671_2786"/>
<dbReference type="PANTHER" id="PTHR38459">
    <property type="entry name" value="PROPHAGE BACTOPRENOL-LINKED GLUCOSE TRANSLOCASE HOMOLOG"/>
    <property type="match status" value="1"/>
</dbReference>
<dbReference type="PANTHER" id="PTHR38459:SF1">
    <property type="entry name" value="PROPHAGE BACTOPRENOL-LINKED GLUCOSE TRANSLOCASE HOMOLOG"/>
    <property type="match status" value="1"/>
</dbReference>
<reference evidence="8 9" key="1">
    <citation type="submission" date="2016-10" db="EMBL/GenBank/DDBJ databases">
        <authorList>
            <person name="de Groot N.N."/>
        </authorList>
    </citation>
    <scope>NUCLEOTIDE SEQUENCE [LARGE SCALE GENOMIC DNA]</scope>
    <source>
        <strain evidence="9">P4-7,KCTC 19426,CECT 7604</strain>
    </source>
</reference>
<sequence>MTTGNPGPDGDDAPTVPEQGLLLRLVHDQRLAFAVVGGLNTVIGFVAFALFSRWTSAWGGDVAVLLAQAVAIPIGFTMHRRFVFKVTGHVARDLGRFVMVNLIPITVNLVVLPVLTKGFGWPVLWSQVGFTLSWVVSSFFLHRSFSFHRSEADQLAAGAHPKPPRRAT</sequence>
<dbReference type="GO" id="GO:0000271">
    <property type="term" value="P:polysaccharide biosynthetic process"/>
    <property type="evidence" value="ECO:0007669"/>
    <property type="project" value="InterPro"/>
</dbReference>
<comment type="similarity">
    <text evidence="2">Belongs to the GtrA family.</text>
</comment>
<evidence type="ECO:0000313" key="9">
    <source>
        <dbReference type="Proteomes" id="UP000198741"/>
    </source>
</evidence>
<evidence type="ECO:0000313" key="8">
    <source>
        <dbReference type="EMBL" id="SDP04705.1"/>
    </source>
</evidence>
<dbReference type="InterPro" id="IPR051401">
    <property type="entry name" value="GtrA_CellWall_Glycosyl"/>
</dbReference>
<comment type="subcellular location">
    <subcellularLocation>
        <location evidence="1">Membrane</location>
        <topology evidence="1">Multi-pass membrane protein</topology>
    </subcellularLocation>
</comment>
<organism evidence="8 9">
    <name type="scientific">Nakamurella panacisegetis</name>
    <dbReference type="NCBI Taxonomy" id="1090615"/>
    <lineage>
        <taxon>Bacteria</taxon>
        <taxon>Bacillati</taxon>
        <taxon>Actinomycetota</taxon>
        <taxon>Actinomycetes</taxon>
        <taxon>Nakamurellales</taxon>
        <taxon>Nakamurellaceae</taxon>
        <taxon>Nakamurella</taxon>
    </lineage>
</organism>
<name>A0A1H0PJ81_9ACTN</name>
<accession>A0A1H0PJ81</accession>
<feature type="transmembrane region" description="Helical" evidence="6">
    <location>
        <begin position="97"/>
        <end position="116"/>
    </location>
</feature>
<keyword evidence="9" id="KW-1185">Reference proteome</keyword>
<evidence type="ECO:0000256" key="4">
    <source>
        <dbReference type="ARBA" id="ARBA00022989"/>
    </source>
</evidence>
<dbReference type="RefSeq" id="WP_197676175.1">
    <property type="nucleotide sequence ID" value="NZ_LT629710.1"/>
</dbReference>
<dbReference type="Pfam" id="PF04138">
    <property type="entry name" value="GtrA_DPMS_TM"/>
    <property type="match status" value="1"/>
</dbReference>
<evidence type="ECO:0000256" key="1">
    <source>
        <dbReference type="ARBA" id="ARBA00004141"/>
    </source>
</evidence>
<protein>
    <submittedName>
        <fullName evidence="8">Putative flippase GtrA (Transmembrane translocase of bactoprenol-linked glucose)</fullName>
    </submittedName>
</protein>
<keyword evidence="5 6" id="KW-0472">Membrane</keyword>
<dbReference type="AlphaFoldDB" id="A0A1H0PJ81"/>
<dbReference type="GO" id="GO:0005886">
    <property type="term" value="C:plasma membrane"/>
    <property type="evidence" value="ECO:0007669"/>
    <property type="project" value="TreeGrafter"/>
</dbReference>